<accession>A0A6M3HVP9</accession>
<dbReference type="EMBL" id="CP038017">
    <property type="protein sequence ID" value="QIV95234.1"/>
    <property type="molecule type" value="Genomic_DNA"/>
</dbReference>
<dbReference type="SMART" id="SM00797">
    <property type="entry name" value="AHS2"/>
    <property type="match status" value="1"/>
</dbReference>
<dbReference type="RefSeq" id="WP_172107193.1">
    <property type="nucleotide sequence ID" value="NZ_CP038017.1"/>
</dbReference>
<dbReference type="GO" id="GO:0005524">
    <property type="term" value="F:ATP binding"/>
    <property type="evidence" value="ECO:0007669"/>
    <property type="project" value="UniProtKB-KW"/>
</dbReference>
<dbReference type="KEGG" id="afri:E3E15_07685"/>
<protein>
    <submittedName>
        <fullName evidence="5">Hydrolase</fullName>
    </submittedName>
</protein>
<dbReference type="Proteomes" id="UP000503320">
    <property type="component" value="Chromosome"/>
</dbReference>
<evidence type="ECO:0000259" key="4">
    <source>
        <dbReference type="SMART" id="SM00797"/>
    </source>
</evidence>
<dbReference type="InterPro" id="IPR052708">
    <property type="entry name" value="PxpC"/>
</dbReference>
<reference evidence="5 6" key="1">
    <citation type="submission" date="2019-03" db="EMBL/GenBank/DDBJ databases">
        <title>Complete Genome Sequence of Allofrancisella frigidaquae Strain SYSU 10HL1970 Isolated from Water-Cooling Systems in China.</title>
        <authorList>
            <person name="Ohrman C."/>
            <person name="Uneklint I."/>
            <person name="Sjodin A."/>
        </authorList>
    </citation>
    <scope>NUCLEOTIDE SEQUENCE [LARGE SCALE GENOMIC DNA]</scope>
    <source>
        <strain evidence="5 6">SYSU 10HL1970</strain>
    </source>
</reference>
<keyword evidence="1" id="KW-0547">Nucleotide-binding</keyword>
<dbReference type="PANTHER" id="PTHR43309:SF3">
    <property type="entry name" value="5-OXOPROLINASE SUBUNIT C"/>
    <property type="match status" value="1"/>
</dbReference>
<dbReference type="InterPro" id="IPR029000">
    <property type="entry name" value="Cyclophilin-like_dom_sf"/>
</dbReference>
<evidence type="ECO:0000313" key="6">
    <source>
        <dbReference type="Proteomes" id="UP000503320"/>
    </source>
</evidence>
<evidence type="ECO:0000256" key="3">
    <source>
        <dbReference type="ARBA" id="ARBA00022840"/>
    </source>
</evidence>
<keyword evidence="3" id="KW-0067">ATP-binding</keyword>
<keyword evidence="2 5" id="KW-0378">Hydrolase</keyword>
<dbReference type="SUPFAM" id="SSF50891">
    <property type="entry name" value="Cyclophilin-like"/>
    <property type="match status" value="1"/>
</dbReference>
<evidence type="ECO:0000256" key="1">
    <source>
        <dbReference type="ARBA" id="ARBA00022741"/>
    </source>
</evidence>
<dbReference type="Pfam" id="PF02626">
    <property type="entry name" value="CT_A_B"/>
    <property type="match status" value="2"/>
</dbReference>
<dbReference type="InterPro" id="IPR003778">
    <property type="entry name" value="CT_A_B"/>
</dbReference>
<proteinExistence type="predicted"/>
<sequence>MQTKIFSVKGGLSFPVYERLYGFQDKGISLGGAQDQLSFRVAYQLFNQPLDFQAIEMIYPAKITAEEDLLFILCGATYENTSMGGKQIVYNQIQSFKKGDTLEFSGIKTGFRTLIFAIAQTSNQIVDIGKKRSKEIEQFIDSNYKNNYIRVIKGPEFDILEDNGFFEQVWTISPNSSQMGISLDGNALPIKKVEMISQPVVDGTIQLSPGGPIVLMRHRQTVGGYPRVTIVVEPDINKLAQFVPKAHLRFKLVSFDEAIELNSKFNTLFTKNLFS</sequence>
<evidence type="ECO:0000256" key="2">
    <source>
        <dbReference type="ARBA" id="ARBA00022801"/>
    </source>
</evidence>
<name>A0A6M3HVP9_9GAMM</name>
<dbReference type="GO" id="GO:0016787">
    <property type="term" value="F:hydrolase activity"/>
    <property type="evidence" value="ECO:0007669"/>
    <property type="project" value="UniProtKB-KW"/>
</dbReference>
<dbReference type="Gene3D" id="2.40.100.10">
    <property type="entry name" value="Cyclophilin-like"/>
    <property type="match status" value="1"/>
</dbReference>
<feature type="domain" description="Carboxyltransferase" evidence="4">
    <location>
        <begin position="25"/>
        <end position="269"/>
    </location>
</feature>
<evidence type="ECO:0000313" key="5">
    <source>
        <dbReference type="EMBL" id="QIV95234.1"/>
    </source>
</evidence>
<dbReference type="PANTHER" id="PTHR43309">
    <property type="entry name" value="5-OXOPROLINASE SUBUNIT C"/>
    <property type="match status" value="1"/>
</dbReference>
<gene>
    <name evidence="5" type="ORF">E3E15_07685</name>
</gene>
<keyword evidence="6" id="KW-1185">Reference proteome</keyword>
<dbReference type="AlphaFoldDB" id="A0A6M3HVP9"/>
<organism evidence="5 6">
    <name type="scientific">Allofrancisella frigidaquae</name>
    <dbReference type="NCBI Taxonomy" id="1085644"/>
    <lineage>
        <taxon>Bacteria</taxon>
        <taxon>Pseudomonadati</taxon>
        <taxon>Pseudomonadota</taxon>
        <taxon>Gammaproteobacteria</taxon>
        <taxon>Thiotrichales</taxon>
        <taxon>Francisellaceae</taxon>
        <taxon>Allofrancisella</taxon>
    </lineage>
</organism>